<dbReference type="RefSeq" id="WP_151653567.1">
    <property type="nucleotide sequence ID" value="NZ_WBVX01000037.1"/>
</dbReference>
<gene>
    <name evidence="2" type="ORF">F9L08_24465</name>
</gene>
<proteinExistence type="predicted"/>
<feature type="chain" id="PRO_5026647873" evidence="1">
    <location>
        <begin position="21"/>
        <end position="203"/>
    </location>
</feature>
<feature type="signal peptide" evidence="1">
    <location>
        <begin position="1"/>
        <end position="20"/>
    </location>
</feature>
<dbReference type="AlphaFoldDB" id="A0A6L3Y706"/>
<evidence type="ECO:0000256" key="1">
    <source>
        <dbReference type="SAM" id="SignalP"/>
    </source>
</evidence>
<evidence type="ECO:0000313" key="2">
    <source>
        <dbReference type="EMBL" id="KAB2678079.1"/>
    </source>
</evidence>
<dbReference type="Proteomes" id="UP000481643">
    <property type="component" value="Unassembled WGS sequence"/>
</dbReference>
<dbReference type="EMBL" id="WBVX01000037">
    <property type="protein sequence ID" value="KAB2678079.1"/>
    <property type="molecule type" value="Genomic_DNA"/>
</dbReference>
<organism evidence="2 3">
    <name type="scientific">Brucella tritici</name>
    <dbReference type="NCBI Taxonomy" id="94626"/>
    <lineage>
        <taxon>Bacteria</taxon>
        <taxon>Pseudomonadati</taxon>
        <taxon>Pseudomonadota</taxon>
        <taxon>Alphaproteobacteria</taxon>
        <taxon>Hyphomicrobiales</taxon>
        <taxon>Brucellaceae</taxon>
        <taxon>Brucella/Ochrobactrum group</taxon>
        <taxon>Brucella</taxon>
    </lineage>
</organism>
<protein>
    <submittedName>
        <fullName evidence="2">Uncharacterized protein</fullName>
    </submittedName>
</protein>
<accession>A0A6L3Y706</accession>
<comment type="caution">
    <text evidence="2">The sequence shown here is derived from an EMBL/GenBank/DDBJ whole genome shotgun (WGS) entry which is preliminary data.</text>
</comment>
<sequence length="203" mass="21613">MKNFLVASAMFLMSTNYVFADISCKKVAIGQSIDIEIVNEIDAKVRVALANNLGVPLSSIDENAAFSAYSDVVFDCNFNGRQTVEDAIAAKIPSNGGGSAKAETPSVASNSYSKISLSDLMLDIDILDGQKIEVSGILAVMDDMAMLSPTEESLSNIGVDTKGLPRQTRKYLIERCGVGCRVTIRGTVGDVDFSKGIVADELD</sequence>
<keyword evidence="1" id="KW-0732">Signal</keyword>
<reference evidence="2 3" key="1">
    <citation type="submission" date="2019-09" db="EMBL/GenBank/DDBJ databases">
        <title>Taxonomic organization of the family Brucellaceae based on a phylogenomic approach.</title>
        <authorList>
            <person name="Leclercq S."/>
            <person name="Cloeckaert A."/>
            <person name="Zygmunt M.S."/>
        </authorList>
    </citation>
    <scope>NUCLEOTIDE SEQUENCE [LARGE SCALE GENOMIC DNA]</scope>
    <source>
        <strain evidence="2 3">WS1830</strain>
    </source>
</reference>
<name>A0A6L3Y706_9HYPH</name>
<evidence type="ECO:0000313" key="3">
    <source>
        <dbReference type="Proteomes" id="UP000481643"/>
    </source>
</evidence>